<dbReference type="Pfam" id="PF14257">
    <property type="entry name" value="DUF4349"/>
    <property type="match status" value="1"/>
</dbReference>
<keyword evidence="2" id="KW-0812">Transmembrane</keyword>
<evidence type="ECO:0000256" key="2">
    <source>
        <dbReference type="SAM" id="Phobius"/>
    </source>
</evidence>
<dbReference type="AlphaFoldDB" id="A0A0K9GZF5"/>
<feature type="region of interest" description="Disordered" evidence="1">
    <location>
        <begin position="28"/>
        <end position="61"/>
    </location>
</feature>
<evidence type="ECO:0000313" key="5">
    <source>
        <dbReference type="EMBL" id="KMY51652.1"/>
    </source>
</evidence>
<feature type="signal peptide" evidence="3">
    <location>
        <begin position="1"/>
        <end position="19"/>
    </location>
</feature>
<feature type="chain" id="PRO_5038718545" description="DUF4349 domain-containing protein" evidence="3">
    <location>
        <begin position="20"/>
        <end position="297"/>
    </location>
</feature>
<dbReference type="EMBL" id="LFZW01000001">
    <property type="protein sequence ID" value="KMY51652.1"/>
    <property type="molecule type" value="Genomic_DNA"/>
</dbReference>
<evidence type="ECO:0000313" key="6">
    <source>
        <dbReference type="Proteomes" id="UP000037146"/>
    </source>
</evidence>
<dbReference type="PROSITE" id="PS51257">
    <property type="entry name" value="PROKAR_LIPOPROTEIN"/>
    <property type="match status" value="1"/>
</dbReference>
<protein>
    <recommendedName>
        <fullName evidence="4">DUF4349 domain-containing protein</fullName>
    </recommendedName>
</protein>
<keyword evidence="6" id="KW-1185">Reference proteome</keyword>
<dbReference type="OrthoDB" id="5381491at2"/>
<organism evidence="5 6">
    <name type="scientific">Peribacillus loiseleuriae</name>
    <dbReference type="NCBI Taxonomy" id="1679170"/>
    <lineage>
        <taxon>Bacteria</taxon>
        <taxon>Bacillati</taxon>
        <taxon>Bacillota</taxon>
        <taxon>Bacilli</taxon>
        <taxon>Bacillales</taxon>
        <taxon>Bacillaceae</taxon>
        <taxon>Peribacillus</taxon>
    </lineage>
</organism>
<dbReference type="InterPro" id="IPR025645">
    <property type="entry name" value="DUF4349"/>
</dbReference>
<comment type="caution">
    <text evidence="5">The sequence shown here is derived from an EMBL/GenBank/DDBJ whole genome shotgun (WGS) entry which is preliminary data.</text>
</comment>
<feature type="compositionally biased region" description="Basic and acidic residues" evidence="1">
    <location>
        <begin position="43"/>
        <end position="61"/>
    </location>
</feature>
<dbReference type="Proteomes" id="UP000037146">
    <property type="component" value="Unassembled WGS sequence"/>
</dbReference>
<keyword evidence="3" id="KW-0732">Signal</keyword>
<dbReference type="RefSeq" id="WP_049683002.1">
    <property type="nucleotide sequence ID" value="NZ_LFZW01000001.1"/>
</dbReference>
<dbReference type="PATRIC" id="fig|1679170.3.peg.4678"/>
<evidence type="ECO:0000259" key="4">
    <source>
        <dbReference type="Pfam" id="PF14257"/>
    </source>
</evidence>
<name>A0A0K9GZF5_9BACI</name>
<evidence type="ECO:0000256" key="3">
    <source>
        <dbReference type="SAM" id="SignalP"/>
    </source>
</evidence>
<proteinExistence type="predicted"/>
<reference evidence="6" key="1">
    <citation type="submission" date="2015-07" db="EMBL/GenBank/DDBJ databases">
        <title>Genome sequencing project for genomic taxonomy and phylogenomics of Bacillus-like bacteria.</title>
        <authorList>
            <person name="Liu B."/>
            <person name="Wang J."/>
            <person name="Zhu Y."/>
            <person name="Liu G."/>
            <person name="Chen Q."/>
            <person name="Chen Z."/>
            <person name="Lan J."/>
            <person name="Che J."/>
            <person name="Ge C."/>
            <person name="Shi H."/>
            <person name="Pan Z."/>
            <person name="Liu X."/>
        </authorList>
    </citation>
    <scope>NUCLEOTIDE SEQUENCE [LARGE SCALE GENOMIC DNA]</scope>
    <source>
        <strain evidence="6">FJAT-27997</strain>
    </source>
</reference>
<evidence type="ECO:0000256" key="1">
    <source>
        <dbReference type="SAM" id="MobiDB-lite"/>
    </source>
</evidence>
<keyword evidence="2" id="KW-1133">Transmembrane helix</keyword>
<gene>
    <name evidence="5" type="ORF">AC625_20730</name>
</gene>
<feature type="domain" description="DUF4349" evidence="4">
    <location>
        <begin position="71"/>
        <end position="287"/>
    </location>
</feature>
<sequence>MIKKVILRMMLFWIIVVLASCSSHDIEQAKMSDDTASSSNEYSDSKMKNELQDTSSKQDKAEEVVVTETERMVIHQAQLVVKVKKLDEAQLKIEERVAKYGGYIVESNVYREESARMNANITVRVPEAHFQDFLRDTEDTAAEVLERNVTGQDVTEEYVDLQSRLKSKRTVEERLLEFMKHASKTEDLLKISADLAKVQEEIEQIIGKVKFLENQTSYSTISISLHENRVIVPSIDNQDLNTWEKTKKQLITSTNFLLAAGSGLIVFIIGNLPIIAFVVIVVGVAIWIFRKSGRQRQ</sequence>
<dbReference type="STRING" id="1679170.AC625_20730"/>
<keyword evidence="2" id="KW-0472">Membrane</keyword>
<feature type="transmembrane region" description="Helical" evidence="2">
    <location>
        <begin position="256"/>
        <end position="289"/>
    </location>
</feature>
<accession>A0A0K9GZF5</accession>